<dbReference type="InterPro" id="IPR029083">
    <property type="entry name" value="Imm32"/>
</dbReference>
<accession>A0ABS9IA84</accession>
<name>A0ABS9IA84_9PSED</name>
<dbReference type="RefSeq" id="WP_237253421.1">
    <property type="nucleotide sequence ID" value="NZ_JAKJXE010000014.1"/>
</dbReference>
<evidence type="ECO:0000313" key="2">
    <source>
        <dbReference type="Proteomes" id="UP001162905"/>
    </source>
</evidence>
<dbReference type="Proteomes" id="UP001162905">
    <property type="component" value="Unassembled WGS sequence"/>
</dbReference>
<organism evidence="1 2">
    <name type="scientific">Pseudomonas petrae</name>
    <dbReference type="NCBI Taxonomy" id="2912190"/>
    <lineage>
        <taxon>Bacteria</taxon>
        <taxon>Pseudomonadati</taxon>
        <taxon>Pseudomonadota</taxon>
        <taxon>Gammaproteobacteria</taxon>
        <taxon>Pseudomonadales</taxon>
        <taxon>Pseudomonadaceae</taxon>
        <taxon>Pseudomonas</taxon>
    </lineage>
</organism>
<keyword evidence="2" id="KW-1185">Reference proteome</keyword>
<comment type="caution">
    <text evidence="1">The sequence shown here is derived from an EMBL/GenBank/DDBJ whole genome shotgun (WGS) entry which is preliminary data.</text>
</comment>
<reference evidence="1" key="1">
    <citation type="submission" date="2022-01" db="EMBL/GenBank/DDBJ databases">
        <title>Pseudomonas sp. nov. isolated from Antarctic regolith.</title>
        <authorList>
            <person name="Novakova D."/>
            <person name="Sedlar K."/>
        </authorList>
    </citation>
    <scope>NUCLEOTIDE SEQUENCE</scope>
    <source>
        <strain evidence="1">P2647</strain>
    </source>
</reference>
<dbReference type="Pfam" id="PF15566">
    <property type="entry name" value="Imm32"/>
    <property type="match status" value="1"/>
</dbReference>
<evidence type="ECO:0000313" key="1">
    <source>
        <dbReference type="EMBL" id="MCF7543978.1"/>
    </source>
</evidence>
<proteinExistence type="predicted"/>
<gene>
    <name evidence="1" type="ORF">L4G47_17400</name>
</gene>
<sequence>MKNLTAFTVHGTAIGSNKNIQLDEISIIADSETMRALGNFLINAADEMAQFGLEHLHLQDLVENFSHETHVDFIALNREIVEPTKG</sequence>
<dbReference type="EMBL" id="JAKJXH010000018">
    <property type="protein sequence ID" value="MCF7543978.1"/>
    <property type="molecule type" value="Genomic_DNA"/>
</dbReference>
<protein>
    <submittedName>
        <fullName evidence="1">Uncharacterized protein</fullName>
    </submittedName>
</protein>